<feature type="region of interest" description="Disordered" evidence="1">
    <location>
        <begin position="990"/>
        <end position="1009"/>
    </location>
</feature>
<dbReference type="EMBL" id="JAODUO010000052">
    <property type="protein sequence ID" value="KAK2191512.1"/>
    <property type="molecule type" value="Genomic_DNA"/>
</dbReference>
<keyword evidence="4" id="KW-1185">Reference proteome</keyword>
<feature type="region of interest" description="Disordered" evidence="1">
    <location>
        <begin position="480"/>
        <end position="501"/>
    </location>
</feature>
<proteinExistence type="predicted"/>
<feature type="compositionally biased region" description="Polar residues" evidence="1">
    <location>
        <begin position="990"/>
        <end position="1000"/>
    </location>
</feature>
<name>A0AAD9PB91_RIDPI</name>
<evidence type="ECO:0000313" key="3">
    <source>
        <dbReference type="EMBL" id="KAK2191512.1"/>
    </source>
</evidence>
<feature type="compositionally biased region" description="Polar residues" evidence="1">
    <location>
        <begin position="818"/>
        <end position="852"/>
    </location>
</feature>
<sequence length="1058" mass="116092">MYMMINGQLPFSMPYNDEYMKLRMLQQIQKGLASYHDRQMQNLTADCRNILHQLIEPNPELRIPLPELICHAWLTKNGKYPFTTHVPLPRDKHLRNQIISEMSIMLDMKKKRLDEVVRENKADEMSAMFNMLLHKKRHELGLNEGDHTMRKTASSKDTVKTPDSARVPRLRSLGTKRSAADRFIPVTAIVHSRESGPMPEDVVSARPRPSLLIDHAELASETAALLSERSLDVTPLTNHIQNHLTTTSAMAQKPKDVPNGPVKCVPLSQRRVPPAKLNLTLDLSHPDYHLIPKSRAVSLSSSTDGVSGVGHESEAAAHPSATGTSILLQPVPCVAGGGHEGQDEMPSQRSTFSPEKRATRPSFLPYRSLLRRHTAHSTDLETRPPDRSTGAIPKQYWHCEANRPKNCSMAPKATPEDSLIDSYSASSEEDRGILCPPPNTVHAEIAMQAQQLSDLEEKRAEPLGVSTSIVGSGELWRRTERDSSGVRGETTSTMCDDTHLPSDNRQILQIHPGTHLPGDSRGVLVKQLSESEVDRTRTEDRESTGSRSLPSSTTQLPSNVTQLPGGETQLPGSTTQLPSDVTQLPGGTTQHVHSRSSCDDVRPKAPCLPPATVRFLVPADDSESDGSSTTLVAPPSSEMKRRTMSLSLGGGGGGKLALPAKCVLKHGLSPSSPSYQEKHVKFCHVGAHALDVFFSPDEHSPSSFFRSVPCYSKEQGAGHRSYMLPHVGAMTPHEPSLLPPFDTMPSVKDIEDDYEYDDDDYCLISSKYELPDHMVAAHSGVSLVVNSPKRTTDVATVGCATPVCESTLARTEDRTGRVSLSTRQEEPTSTARDSDTSQWQEAEQPANGSSTLVGHVTDKKTGDVSKSDTWLPLTEMPGKDAPNNVTVMETKSPEKNGMNNNGDQLGTPKVHLVDNGMNNNGDQLGTPKVHLVDNGMNNNGDQFGTPKIHLVDNGMNNNRDQFGTPKKAPKKSPLRPLSWRKSISQLLHLNWPGSSHGNNNEARDMAPNRESNGVMSTLMVGHTLNRRPSGRRKYANRWTMGLIAHEPQNTLPKNKCST</sequence>
<dbReference type="GO" id="GO:0005524">
    <property type="term" value="F:ATP binding"/>
    <property type="evidence" value="ECO:0007669"/>
    <property type="project" value="InterPro"/>
</dbReference>
<dbReference type="InterPro" id="IPR011009">
    <property type="entry name" value="Kinase-like_dom_sf"/>
</dbReference>
<reference evidence="3" key="1">
    <citation type="journal article" date="2023" name="Mol. Biol. Evol.">
        <title>Third-Generation Sequencing Reveals the Adaptive Role of the Epigenome in Three Deep-Sea Polychaetes.</title>
        <authorList>
            <person name="Perez M."/>
            <person name="Aroh O."/>
            <person name="Sun Y."/>
            <person name="Lan Y."/>
            <person name="Juniper S.K."/>
            <person name="Young C.R."/>
            <person name="Angers B."/>
            <person name="Qian P.Y."/>
        </authorList>
    </citation>
    <scope>NUCLEOTIDE SEQUENCE</scope>
    <source>
        <strain evidence="3">R07B-5</strain>
    </source>
</reference>
<feature type="region of interest" description="Disordered" evidence="1">
    <location>
        <begin position="584"/>
        <end position="603"/>
    </location>
</feature>
<dbReference type="AlphaFoldDB" id="A0AAD9PB91"/>
<feature type="domain" description="Protein kinase" evidence="2">
    <location>
        <begin position="1"/>
        <end position="74"/>
    </location>
</feature>
<feature type="region of interest" description="Disordered" evidence="1">
    <location>
        <begin position="337"/>
        <end position="359"/>
    </location>
</feature>
<evidence type="ECO:0000259" key="2">
    <source>
        <dbReference type="PROSITE" id="PS50011"/>
    </source>
</evidence>
<dbReference type="GO" id="GO:0004672">
    <property type="term" value="F:protein kinase activity"/>
    <property type="evidence" value="ECO:0007669"/>
    <property type="project" value="InterPro"/>
</dbReference>
<dbReference type="Gene3D" id="1.10.510.10">
    <property type="entry name" value="Transferase(Phosphotransferase) domain 1"/>
    <property type="match status" value="1"/>
</dbReference>
<evidence type="ECO:0000313" key="4">
    <source>
        <dbReference type="Proteomes" id="UP001209878"/>
    </source>
</evidence>
<dbReference type="InterPro" id="IPR000719">
    <property type="entry name" value="Prot_kinase_dom"/>
</dbReference>
<dbReference type="Proteomes" id="UP001209878">
    <property type="component" value="Unassembled WGS sequence"/>
</dbReference>
<gene>
    <name evidence="3" type="ORF">NP493_49g09033</name>
</gene>
<protein>
    <recommendedName>
        <fullName evidence="2">Protein kinase domain-containing protein</fullName>
    </recommendedName>
</protein>
<feature type="region of interest" description="Disordered" evidence="1">
    <location>
        <begin position="618"/>
        <end position="639"/>
    </location>
</feature>
<feature type="compositionally biased region" description="Polar residues" evidence="1">
    <location>
        <begin position="545"/>
        <end position="562"/>
    </location>
</feature>
<feature type="region of interest" description="Disordered" evidence="1">
    <location>
        <begin position="812"/>
        <end position="885"/>
    </location>
</feature>
<accession>A0AAD9PB91</accession>
<feature type="region of interest" description="Disordered" evidence="1">
    <location>
        <begin position="528"/>
        <end position="577"/>
    </location>
</feature>
<dbReference type="SUPFAM" id="SSF56112">
    <property type="entry name" value="Protein kinase-like (PK-like)"/>
    <property type="match status" value="1"/>
</dbReference>
<organism evidence="3 4">
    <name type="scientific">Ridgeia piscesae</name>
    <name type="common">Tubeworm</name>
    <dbReference type="NCBI Taxonomy" id="27915"/>
    <lineage>
        <taxon>Eukaryota</taxon>
        <taxon>Metazoa</taxon>
        <taxon>Spiralia</taxon>
        <taxon>Lophotrochozoa</taxon>
        <taxon>Annelida</taxon>
        <taxon>Polychaeta</taxon>
        <taxon>Sedentaria</taxon>
        <taxon>Canalipalpata</taxon>
        <taxon>Sabellida</taxon>
        <taxon>Siboglinidae</taxon>
        <taxon>Ridgeia</taxon>
    </lineage>
</organism>
<dbReference type="PROSITE" id="PS50011">
    <property type="entry name" value="PROTEIN_KINASE_DOM"/>
    <property type="match status" value="1"/>
</dbReference>
<comment type="caution">
    <text evidence="3">The sequence shown here is derived from an EMBL/GenBank/DDBJ whole genome shotgun (WGS) entry which is preliminary data.</text>
</comment>
<feature type="compositionally biased region" description="Basic and acidic residues" evidence="1">
    <location>
        <begin position="856"/>
        <end position="866"/>
    </location>
</feature>
<feature type="compositionally biased region" description="Basic and acidic residues" evidence="1">
    <location>
        <begin position="532"/>
        <end position="544"/>
    </location>
</feature>
<evidence type="ECO:0000256" key="1">
    <source>
        <dbReference type="SAM" id="MobiDB-lite"/>
    </source>
</evidence>